<protein>
    <submittedName>
        <fullName evidence="1">Uncharacterized protein</fullName>
    </submittedName>
</protein>
<evidence type="ECO:0000313" key="2">
    <source>
        <dbReference type="Proteomes" id="UP000183788"/>
    </source>
</evidence>
<sequence length="107" mass="13103">MFLQVKKRKILKSTDNSRTYNLIHKRMHAKCSYCKWHSTFFKSCFDNPFPYFLYKDDGTDKSIKSKFYNHPNWKIVSKNNKQWMKKRFLSRKTIMCDGSLYIELGWR</sequence>
<accession>A0A1K1RYS0</accession>
<proteinExistence type="predicted"/>
<dbReference type="Proteomes" id="UP000183788">
    <property type="component" value="Unassembled WGS sequence"/>
</dbReference>
<reference evidence="1 2" key="1">
    <citation type="submission" date="2016-11" db="EMBL/GenBank/DDBJ databases">
        <authorList>
            <person name="Jaros S."/>
            <person name="Januszkiewicz K."/>
            <person name="Wedrychowicz H."/>
        </authorList>
    </citation>
    <scope>NUCLEOTIDE SEQUENCE [LARGE SCALE GENOMIC DNA]</scope>
    <source>
        <strain evidence="1 2">DSM 784</strain>
    </source>
</reference>
<gene>
    <name evidence="1" type="ORF">SAMN05661012_04495</name>
</gene>
<dbReference type="AlphaFoldDB" id="A0A1K1RYS0"/>
<organism evidence="1 2">
    <name type="scientific">Chitinophaga sancti</name>
    <dbReference type="NCBI Taxonomy" id="1004"/>
    <lineage>
        <taxon>Bacteria</taxon>
        <taxon>Pseudomonadati</taxon>
        <taxon>Bacteroidota</taxon>
        <taxon>Chitinophagia</taxon>
        <taxon>Chitinophagales</taxon>
        <taxon>Chitinophagaceae</taxon>
        <taxon>Chitinophaga</taxon>
    </lineage>
</organism>
<name>A0A1K1RYS0_9BACT</name>
<dbReference type="EMBL" id="FPIZ01000015">
    <property type="protein sequence ID" value="SFW77275.1"/>
    <property type="molecule type" value="Genomic_DNA"/>
</dbReference>
<evidence type="ECO:0000313" key="1">
    <source>
        <dbReference type="EMBL" id="SFW77275.1"/>
    </source>
</evidence>
<dbReference type="STRING" id="1004.SAMN05661012_04495"/>